<dbReference type="Gene3D" id="3.60.21.70">
    <property type="entry name" value="PhoD-like phosphatase"/>
    <property type="match status" value="1"/>
</dbReference>
<dbReference type="SUPFAM" id="SSF56300">
    <property type="entry name" value="Metallo-dependent phosphatases"/>
    <property type="match status" value="1"/>
</dbReference>
<dbReference type="KEGG" id="alus:STSP2_01183"/>
<dbReference type="STRING" id="1936003.STSP2_01183"/>
<dbReference type="EMBL" id="CP019791">
    <property type="protein sequence ID" value="AQT68029.1"/>
    <property type="molecule type" value="Genomic_DNA"/>
</dbReference>
<accession>A0A1U9NJC8</accession>
<organism evidence="1 2">
    <name type="scientific">Anaerohalosphaera lusitana</name>
    <dbReference type="NCBI Taxonomy" id="1936003"/>
    <lineage>
        <taxon>Bacteria</taxon>
        <taxon>Pseudomonadati</taxon>
        <taxon>Planctomycetota</taxon>
        <taxon>Phycisphaerae</taxon>
        <taxon>Sedimentisphaerales</taxon>
        <taxon>Anaerohalosphaeraceae</taxon>
        <taxon>Anaerohalosphaera</taxon>
    </lineage>
</organism>
<keyword evidence="2" id="KW-1185">Reference proteome</keyword>
<evidence type="ECO:0000313" key="2">
    <source>
        <dbReference type="Proteomes" id="UP000189674"/>
    </source>
</evidence>
<dbReference type="AlphaFoldDB" id="A0A1U9NJC8"/>
<evidence type="ECO:0008006" key="3">
    <source>
        <dbReference type="Google" id="ProtNLM"/>
    </source>
</evidence>
<reference evidence="2" key="1">
    <citation type="submission" date="2017-02" db="EMBL/GenBank/DDBJ databases">
        <title>Comparative genomics and description of representatives of a novel lineage of planctomycetes thriving in anoxic sediments.</title>
        <authorList>
            <person name="Spring S."/>
            <person name="Bunk B."/>
            <person name="Sproer C."/>
        </authorList>
    </citation>
    <scope>NUCLEOTIDE SEQUENCE [LARGE SCALE GENOMIC DNA]</scope>
    <source>
        <strain evidence="2">ST-NAGAB-D1</strain>
    </source>
</reference>
<dbReference type="Proteomes" id="UP000189674">
    <property type="component" value="Chromosome"/>
</dbReference>
<evidence type="ECO:0000313" key="1">
    <source>
        <dbReference type="EMBL" id="AQT68029.1"/>
    </source>
</evidence>
<protein>
    <recommendedName>
        <fullName evidence="3">PhoD-like phosphatase</fullName>
    </recommendedName>
</protein>
<name>A0A1U9NJC8_9BACT</name>
<dbReference type="OrthoDB" id="9761852at2"/>
<dbReference type="InterPro" id="IPR038607">
    <property type="entry name" value="PhoD-like_sf"/>
</dbReference>
<gene>
    <name evidence="1" type="ORF">STSP2_01183</name>
</gene>
<dbReference type="RefSeq" id="WP_146660696.1">
    <property type="nucleotide sequence ID" value="NZ_CP019791.1"/>
</dbReference>
<proteinExistence type="predicted"/>
<sequence>MDIAFGKLKGLGIAAVLIIVSYVGLAGAGEFTYSWDDADSRTWVGKWFWANRLQDWRVDSGRLECVEVRQQKPLRTCHVLAARLNDAVEGFSVSAKVGTLKPADECAKDAVAGFLVGAAGDMEYRSAALVHHSPGKDGGLIACVTPGGKLQFRDMTEKKFPVIAESDGTVEFGEDGIVLKLAGIVEADGYIVELSGFEAGSDEAAASVSMSVKAADLAGNAAMLSHPGSGKNTAGFWFNDLSMSGDKFDVHRNRTCGPVIFTQYTLSDGTVKLSAQMMPLGDEDSRNVVLEEKINGEWKKIASSEWEAPSYVALFRMEDWDTDEDHKCRVVYAGGKDEGENYYDIIIRREPMDKEEITVAGFSCVHNNKRGLESGFYDWNMVWFPHSSVTDHARSEGPDLSFFSGDQVYEFASPTRIDAQHLCLDYLYKWYIFCWAFRDLTWDMPSVCIPDDHDVYQGNLWGQGGRHAKRQGLGGYVWPADFVKMVERTQTCHLPDPYDPTPVDQGIGVYYTNMNYGGVSFAILEDRKFKTGPKSEEALSKDPTKIHLLGERQLKFLEDWSGDWAPGVDMKCVLTQTPYVCLHTGWGWGKRLFQYSPPSEDFDSGGWPPYGRNKALRKIRKGFAFMIAGDQHLGSLVHQGIEEFDDAVWSFCVPAVGNYYPRAWYPSVDPEEKIEGLPAYAGKYHDNFGNPVSVWAVANPNPVGSGVEPGALNDFVPGYGTVVFNKTERTITSSCWPRSAKIGDEDGEFKGWSKTVDMLDNYSPKDVAWLGTVKVSGFDKPVLQLIDGTYGEVVYTLRLPSNTFRPWAPKPGNYYLKIGQPGSEQVEILTDLKATAEKTDEVIEVRFENK</sequence>
<dbReference type="InterPro" id="IPR029052">
    <property type="entry name" value="Metallo-depent_PP-like"/>
</dbReference>